<evidence type="ECO:0000313" key="1">
    <source>
        <dbReference type="EMBL" id="GBN88998.1"/>
    </source>
</evidence>
<sequence>MLQNTGYNSAPGKVYRPHICAIFLHNIKILVLLSNGKGVGGIADEKWIMLVQFRTLFATIFMDVSHRFVKFMSQGSKQTVPLSSSMVRSWIWVFRLKSQSQPYYVIFSMKKISMKMTISYPEDKVCSSLL</sequence>
<dbReference type="EMBL" id="BGPR01022568">
    <property type="protein sequence ID" value="GBN88998.1"/>
    <property type="molecule type" value="Genomic_DNA"/>
</dbReference>
<evidence type="ECO:0000313" key="2">
    <source>
        <dbReference type="Proteomes" id="UP000499080"/>
    </source>
</evidence>
<reference evidence="1 2" key="1">
    <citation type="journal article" date="2019" name="Sci. Rep.">
        <title>Orb-weaving spider Araneus ventricosus genome elucidates the spidroin gene catalogue.</title>
        <authorList>
            <person name="Kono N."/>
            <person name="Nakamura H."/>
            <person name="Ohtoshi R."/>
            <person name="Moran D.A.P."/>
            <person name="Shinohara A."/>
            <person name="Yoshida Y."/>
            <person name="Fujiwara M."/>
            <person name="Mori M."/>
            <person name="Tomita M."/>
            <person name="Arakawa K."/>
        </authorList>
    </citation>
    <scope>NUCLEOTIDE SEQUENCE [LARGE SCALE GENOMIC DNA]</scope>
</reference>
<comment type="caution">
    <text evidence="1">The sequence shown here is derived from an EMBL/GenBank/DDBJ whole genome shotgun (WGS) entry which is preliminary data.</text>
</comment>
<dbReference type="AlphaFoldDB" id="A0A4Y2SL39"/>
<organism evidence="1 2">
    <name type="scientific">Araneus ventricosus</name>
    <name type="common">Orbweaver spider</name>
    <name type="synonym">Epeira ventricosa</name>
    <dbReference type="NCBI Taxonomy" id="182803"/>
    <lineage>
        <taxon>Eukaryota</taxon>
        <taxon>Metazoa</taxon>
        <taxon>Ecdysozoa</taxon>
        <taxon>Arthropoda</taxon>
        <taxon>Chelicerata</taxon>
        <taxon>Arachnida</taxon>
        <taxon>Araneae</taxon>
        <taxon>Araneomorphae</taxon>
        <taxon>Entelegynae</taxon>
        <taxon>Araneoidea</taxon>
        <taxon>Araneidae</taxon>
        <taxon>Araneus</taxon>
    </lineage>
</organism>
<protein>
    <submittedName>
        <fullName evidence="1">Uncharacterized protein</fullName>
    </submittedName>
</protein>
<keyword evidence="2" id="KW-1185">Reference proteome</keyword>
<gene>
    <name evidence="1" type="ORF">AVEN_162242_1</name>
</gene>
<proteinExistence type="predicted"/>
<accession>A0A4Y2SL39</accession>
<name>A0A4Y2SL39_ARAVE</name>
<dbReference type="Proteomes" id="UP000499080">
    <property type="component" value="Unassembled WGS sequence"/>
</dbReference>